<dbReference type="EMBL" id="CYXR01000015">
    <property type="protein sequence ID" value="CUN01847.1"/>
    <property type="molecule type" value="Genomic_DNA"/>
</dbReference>
<accession>A0A173TIQ9</accession>
<organism evidence="1 2">
    <name type="scientific">Coprococcus comes</name>
    <dbReference type="NCBI Taxonomy" id="410072"/>
    <lineage>
        <taxon>Bacteria</taxon>
        <taxon>Bacillati</taxon>
        <taxon>Bacillota</taxon>
        <taxon>Clostridia</taxon>
        <taxon>Lachnospirales</taxon>
        <taxon>Lachnospiraceae</taxon>
        <taxon>Coprococcus</taxon>
    </lineage>
</organism>
<sequence>MSVHHARKNMKDKNRFSVLLKHLTSMANLKNYALAKSLQYDESYISKWISGKLLPSDKNHELILQAISECIVQSLTPETIPVFLKEYQVKDTTDLQAALYEHLESEYNYVKELQTSTGSEVASKIFYYPELTLDQFIFKMKHPSLRKVDSVNCHAMVDILNIDTNYQMLIAEMNGLHNDRKLVLPGVHFSLMLDLEHTDLSNSKIAVFLIDLLSNLANIDFNLYYGTQAEKKLIFSVKDIYSISGMLMDQNHCLSVTTIEDETLSSELYHKLKSLCNKESLLIRKTSIEAMIRSHEYEHALFAQNPACLLAHFTEHFLPDDLHEELLETFESVLDQADPNTLRHLHSLTKQLLSSAPIKILFYASVFNDFAISGEMDFYGCRVQLTPKQRLVLMNYIDRLYHNNHNFDIRVLPDGVLSDYQHIPRPSVIFADTFCSLRLKRNTPDYGICVTNKLFLNEIFSDFYYETWNSDSLIKADSLISHSILSLEILISEV</sequence>
<dbReference type="RefSeq" id="WP_055157325.1">
    <property type="nucleotide sequence ID" value="NZ_CYXR01000015.1"/>
</dbReference>
<protein>
    <submittedName>
        <fullName evidence="1">Uncharacterized protein</fullName>
    </submittedName>
</protein>
<dbReference type="Proteomes" id="UP000095727">
    <property type="component" value="Unassembled WGS sequence"/>
</dbReference>
<evidence type="ECO:0000313" key="2">
    <source>
        <dbReference type="Proteomes" id="UP000095727"/>
    </source>
</evidence>
<reference evidence="1 2" key="1">
    <citation type="submission" date="2015-09" db="EMBL/GenBank/DDBJ databases">
        <authorList>
            <consortium name="Pathogen Informatics"/>
        </authorList>
    </citation>
    <scope>NUCLEOTIDE SEQUENCE [LARGE SCALE GENOMIC DNA]</scope>
    <source>
        <strain evidence="1 2">2789STDY5834962</strain>
    </source>
</reference>
<dbReference type="AlphaFoldDB" id="A0A173TIQ9"/>
<name>A0A173TIQ9_9FIRM</name>
<evidence type="ECO:0000313" key="1">
    <source>
        <dbReference type="EMBL" id="CUN01847.1"/>
    </source>
</evidence>
<gene>
    <name evidence="1" type="ORF">ERS852574_02179</name>
</gene>
<proteinExistence type="predicted"/>